<feature type="compositionally biased region" description="Basic residues" evidence="1">
    <location>
        <begin position="1"/>
        <end position="12"/>
    </location>
</feature>
<dbReference type="EMBL" id="CP040396">
    <property type="protein sequence ID" value="QCT01228.1"/>
    <property type="molecule type" value="Genomic_DNA"/>
</dbReference>
<proteinExistence type="predicted"/>
<evidence type="ECO:0000256" key="1">
    <source>
        <dbReference type="SAM" id="MobiDB-lite"/>
    </source>
</evidence>
<evidence type="ECO:0000313" key="2">
    <source>
        <dbReference type="EMBL" id="QCT01228.1"/>
    </source>
</evidence>
<dbReference type="KEGG" id="palo:E6C60_0505"/>
<dbReference type="AlphaFoldDB" id="A0A4P8XG91"/>
<dbReference type="Proteomes" id="UP000300879">
    <property type="component" value="Chromosome"/>
</dbReference>
<sequence length="39" mass="4685">MDHLRHPMRKTGRLSLQTQKSTRQRCRMLQGVLEYISND</sequence>
<reference evidence="2 3" key="1">
    <citation type="submission" date="2019-05" db="EMBL/GenBank/DDBJ databases">
        <authorList>
            <person name="Chen C."/>
        </authorList>
    </citation>
    <scope>NUCLEOTIDE SEQUENCE [LARGE SCALE GENOMIC DNA]</scope>
    <source>
        <strain evidence="2 3">HB172198</strain>
    </source>
</reference>
<name>A0A4P8XG91_9BACL</name>
<feature type="region of interest" description="Disordered" evidence="1">
    <location>
        <begin position="1"/>
        <end position="23"/>
    </location>
</feature>
<gene>
    <name evidence="2" type="ORF">E6C60_0505</name>
</gene>
<protein>
    <submittedName>
        <fullName evidence="2">Uncharacterized protein</fullName>
    </submittedName>
</protein>
<organism evidence="2 3">
    <name type="scientific">Paenibacillus algicola</name>
    <dbReference type="NCBI Taxonomy" id="2565926"/>
    <lineage>
        <taxon>Bacteria</taxon>
        <taxon>Bacillati</taxon>
        <taxon>Bacillota</taxon>
        <taxon>Bacilli</taxon>
        <taxon>Bacillales</taxon>
        <taxon>Paenibacillaceae</taxon>
        <taxon>Paenibacillus</taxon>
    </lineage>
</organism>
<evidence type="ECO:0000313" key="3">
    <source>
        <dbReference type="Proteomes" id="UP000300879"/>
    </source>
</evidence>
<accession>A0A4P8XG91</accession>
<keyword evidence="3" id="KW-1185">Reference proteome</keyword>